<proteinExistence type="predicted"/>
<keyword evidence="2" id="KW-1185">Reference proteome</keyword>
<organism evidence="1 2">
    <name type="scientific">Mastacembelus armatus</name>
    <name type="common">zig-zag eel</name>
    <dbReference type="NCBI Taxonomy" id="205130"/>
    <lineage>
        <taxon>Eukaryota</taxon>
        <taxon>Metazoa</taxon>
        <taxon>Chordata</taxon>
        <taxon>Craniata</taxon>
        <taxon>Vertebrata</taxon>
        <taxon>Euteleostomi</taxon>
        <taxon>Actinopterygii</taxon>
        <taxon>Neopterygii</taxon>
        <taxon>Teleostei</taxon>
        <taxon>Neoteleostei</taxon>
        <taxon>Acanthomorphata</taxon>
        <taxon>Anabantaria</taxon>
        <taxon>Synbranchiformes</taxon>
        <taxon>Mastacembelidae</taxon>
        <taxon>Mastacembelus</taxon>
    </lineage>
</organism>
<dbReference type="Proteomes" id="UP000261640">
    <property type="component" value="Unplaced"/>
</dbReference>
<name>A0A3Q3LZV9_9TELE</name>
<dbReference type="Ensembl" id="ENSMAMT00000014885.2">
    <property type="protein sequence ID" value="ENSMAMP00000014479.1"/>
    <property type="gene ID" value="ENSMAMG00000009827.2"/>
</dbReference>
<dbReference type="InParanoid" id="A0A3Q3LZV9"/>
<evidence type="ECO:0000313" key="2">
    <source>
        <dbReference type="Proteomes" id="UP000261640"/>
    </source>
</evidence>
<evidence type="ECO:0000313" key="1">
    <source>
        <dbReference type="Ensembl" id="ENSMAMP00000014479.1"/>
    </source>
</evidence>
<accession>A0A3Q3LZV9</accession>
<reference evidence="1" key="2">
    <citation type="submission" date="2025-09" db="UniProtKB">
        <authorList>
            <consortium name="Ensembl"/>
        </authorList>
    </citation>
    <scope>IDENTIFICATION</scope>
</reference>
<dbReference type="AlphaFoldDB" id="A0A3Q3LZV9"/>
<reference evidence="1" key="1">
    <citation type="submission" date="2025-08" db="UniProtKB">
        <authorList>
            <consortium name="Ensembl"/>
        </authorList>
    </citation>
    <scope>IDENTIFICATION</scope>
</reference>
<sequence length="74" mass="8457">MADFLWPREILMVSSWTEGNLGCVCASNSRELYPCIRSEDDLNILYVNLSVHLVRCIPSRRNDLTVNGGESNRR</sequence>
<protein>
    <submittedName>
        <fullName evidence="1">Uncharacterized protein</fullName>
    </submittedName>
</protein>